<dbReference type="InterPro" id="IPR002328">
    <property type="entry name" value="ADH_Zn_CS"/>
</dbReference>
<name>A0A1A6BI93_MYCGO</name>
<evidence type="ECO:0000313" key="8">
    <source>
        <dbReference type="Proteomes" id="UP000093757"/>
    </source>
</evidence>
<keyword evidence="4" id="KW-0560">Oxidoreductase</keyword>
<keyword evidence="3 5" id="KW-0862">Zinc</keyword>
<dbReference type="Proteomes" id="UP000093757">
    <property type="component" value="Unassembled WGS sequence"/>
</dbReference>
<dbReference type="AlphaFoldDB" id="A0A1A6BI93"/>
<comment type="cofactor">
    <cofactor evidence="1 5">
        <name>Zn(2+)</name>
        <dbReference type="ChEBI" id="CHEBI:29105"/>
    </cofactor>
</comment>
<sequence length="346" mass="36778">MRAVCWYGPGDVRVEELEKPDIMDPDDAILRVTTAAICGSDLHLYHGKVPKVRPGTTIGHEFVGVVDSVGPGVRTVQPGDRCLASMFTACGRCPACLRGNHLGCDRYAIFGYGDLFGGLAGGQAEYVRVPLADMTLSVIPSGLADEDILFAGDILATAYTGCVAGDIEHGDVVVVVGAGPVGQLAAECAMLFAPAQVFVVDVLADRLRQAAELGATPIDASTGDPLAQLREHTGGARADVVIEAVGNAGALDTTWRLAATGARLSLVGFLTDEPFPQSAGQTWLRALTVRPVLGQPIRYRERLTRLILAGRVRPARIISERITLDAVPDTYRRLDRRELTKAVITP</sequence>
<dbReference type="Gene3D" id="3.40.50.720">
    <property type="entry name" value="NAD(P)-binding Rossmann-like Domain"/>
    <property type="match status" value="1"/>
</dbReference>
<dbReference type="OrthoDB" id="241504at2"/>
<comment type="similarity">
    <text evidence="5">Belongs to the zinc-containing alcohol dehydrogenase family.</text>
</comment>
<dbReference type="Pfam" id="PF08240">
    <property type="entry name" value="ADH_N"/>
    <property type="match status" value="1"/>
</dbReference>
<reference evidence="7 8" key="1">
    <citation type="submission" date="2016-06" db="EMBL/GenBank/DDBJ databases">
        <authorList>
            <person name="Kjaerup R.B."/>
            <person name="Dalgaard T.S."/>
            <person name="Juul-Madsen H.R."/>
        </authorList>
    </citation>
    <scope>NUCLEOTIDE SEQUENCE [LARGE SCALE GENOMIC DNA]</scope>
    <source>
        <strain evidence="7 8">1245752.6</strain>
    </source>
</reference>
<evidence type="ECO:0000256" key="1">
    <source>
        <dbReference type="ARBA" id="ARBA00001947"/>
    </source>
</evidence>
<dbReference type="InterPro" id="IPR020843">
    <property type="entry name" value="ER"/>
</dbReference>
<evidence type="ECO:0000256" key="3">
    <source>
        <dbReference type="ARBA" id="ARBA00022833"/>
    </source>
</evidence>
<dbReference type="InterPro" id="IPR011032">
    <property type="entry name" value="GroES-like_sf"/>
</dbReference>
<proteinExistence type="inferred from homology"/>
<dbReference type="PANTHER" id="PTHR42813">
    <property type="entry name" value="ZINC-TYPE ALCOHOL DEHYDROGENASE-LIKE"/>
    <property type="match status" value="1"/>
</dbReference>
<comment type="caution">
    <text evidence="7">The sequence shown here is derived from an EMBL/GenBank/DDBJ whole genome shotgun (WGS) entry which is preliminary data.</text>
</comment>
<dbReference type="SMART" id="SM00829">
    <property type="entry name" value="PKS_ER"/>
    <property type="match status" value="1"/>
</dbReference>
<organism evidence="7 8">
    <name type="scientific">Mycobacterium gordonae</name>
    <dbReference type="NCBI Taxonomy" id="1778"/>
    <lineage>
        <taxon>Bacteria</taxon>
        <taxon>Bacillati</taxon>
        <taxon>Actinomycetota</taxon>
        <taxon>Actinomycetes</taxon>
        <taxon>Mycobacteriales</taxon>
        <taxon>Mycobacteriaceae</taxon>
        <taxon>Mycobacterium</taxon>
    </lineage>
</organism>
<evidence type="ECO:0000313" key="7">
    <source>
        <dbReference type="EMBL" id="OBS02053.1"/>
    </source>
</evidence>
<dbReference type="GO" id="GO:0016491">
    <property type="term" value="F:oxidoreductase activity"/>
    <property type="evidence" value="ECO:0007669"/>
    <property type="project" value="UniProtKB-KW"/>
</dbReference>
<protein>
    <recommendedName>
        <fullName evidence="6">Enoyl reductase (ER) domain-containing protein</fullName>
    </recommendedName>
</protein>
<dbReference type="EMBL" id="MAEM01000227">
    <property type="protein sequence ID" value="OBS02053.1"/>
    <property type="molecule type" value="Genomic_DNA"/>
</dbReference>
<feature type="domain" description="Enoyl reductase (ER)" evidence="6">
    <location>
        <begin position="8"/>
        <end position="344"/>
    </location>
</feature>
<gene>
    <name evidence="7" type="ORF">A9W98_16885</name>
</gene>
<dbReference type="RefSeq" id="WP_065133699.1">
    <property type="nucleotide sequence ID" value="NZ_MAEM01000227.1"/>
</dbReference>
<evidence type="ECO:0000259" key="6">
    <source>
        <dbReference type="SMART" id="SM00829"/>
    </source>
</evidence>
<dbReference type="SUPFAM" id="SSF50129">
    <property type="entry name" value="GroES-like"/>
    <property type="match status" value="1"/>
</dbReference>
<accession>A0A1A6BI93</accession>
<dbReference type="InterPro" id="IPR013149">
    <property type="entry name" value="ADH-like_C"/>
</dbReference>
<evidence type="ECO:0000256" key="4">
    <source>
        <dbReference type="ARBA" id="ARBA00023002"/>
    </source>
</evidence>
<dbReference type="InterPro" id="IPR036291">
    <property type="entry name" value="NAD(P)-bd_dom_sf"/>
</dbReference>
<dbReference type="InterPro" id="IPR013154">
    <property type="entry name" value="ADH-like_N"/>
</dbReference>
<dbReference type="PROSITE" id="PS00059">
    <property type="entry name" value="ADH_ZINC"/>
    <property type="match status" value="1"/>
</dbReference>
<dbReference type="GO" id="GO:0008270">
    <property type="term" value="F:zinc ion binding"/>
    <property type="evidence" value="ECO:0007669"/>
    <property type="project" value="InterPro"/>
</dbReference>
<keyword evidence="2 5" id="KW-0479">Metal-binding</keyword>
<evidence type="ECO:0000256" key="5">
    <source>
        <dbReference type="RuleBase" id="RU361277"/>
    </source>
</evidence>
<dbReference type="SUPFAM" id="SSF51735">
    <property type="entry name" value="NAD(P)-binding Rossmann-fold domains"/>
    <property type="match status" value="1"/>
</dbReference>
<dbReference type="Pfam" id="PF00107">
    <property type="entry name" value="ADH_zinc_N"/>
    <property type="match status" value="1"/>
</dbReference>
<dbReference type="Gene3D" id="3.90.180.10">
    <property type="entry name" value="Medium-chain alcohol dehydrogenases, catalytic domain"/>
    <property type="match status" value="1"/>
</dbReference>
<evidence type="ECO:0000256" key="2">
    <source>
        <dbReference type="ARBA" id="ARBA00022723"/>
    </source>
</evidence>